<reference evidence="1 2" key="1">
    <citation type="submission" date="2020-08" db="EMBL/GenBank/DDBJ databases">
        <title>Genomic Encyclopedia of Type Strains, Phase IV (KMG-IV): sequencing the most valuable type-strain genomes for metagenomic binning, comparative biology and taxonomic classification.</title>
        <authorList>
            <person name="Goeker M."/>
        </authorList>
    </citation>
    <scope>NUCLEOTIDE SEQUENCE [LARGE SCALE GENOMIC DNA]</scope>
    <source>
        <strain evidence="1 2">DSM 23958</strain>
    </source>
</reference>
<dbReference type="Proteomes" id="UP000554837">
    <property type="component" value="Unassembled WGS sequence"/>
</dbReference>
<organism evidence="1 2">
    <name type="scientific">Inhella inkyongensis</name>
    <dbReference type="NCBI Taxonomy" id="392593"/>
    <lineage>
        <taxon>Bacteria</taxon>
        <taxon>Pseudomonadati</taxon>
        <taxon>Pseudomonadota</taxon>
        <taxon>Betaproteobacteria</taxon>
        <taxon>Burkholderiales</taxon>
        <taxon>Sphaerotilaceae</taxon>
        <taxon>Inhella</taxon>
    </lineage>
</organism>
<evidence type="ECO:0008006" key="3">
    <source>
        <dbReference type="Google" id="ProtNLM"/>
    </source>
</evidence>
<keyword evidence="2" id="KW-1185">Reference proteome</keyword>
<sequence length="117" mass="12171">MNSSRRLVAIHPSAPAKPALGAPCNGCGLCCLAEPCPLGMLASRSRQGACRALEWQAEAARYRCGLLRAPAAHLLGLKAKAPHAVDALLRPLARRWIAAGIGCDADIEAQPAKAPEA</sequence>
<dbReference type="OrthoDB" id="8536890at2"/>
<dbReference type="RefSeq" id="WP_138856049.1">
    <property type="nucleotide sequence ID" value="NZ_CP040709.1"/>
</dbReference>
<evidence type="ECO:0000313" key="1">
    <source>
        <dbReference type="EMBL" id="MBB5204253.1"/>
    </source>
</evidence>
<dbReference type="EMBL" id="JACHHO010000002">
    <property type="protein sequence ID" value="MBB5204253.1"/>
    <property type="molecule type" value="Genomic_DNA"/>
</dbReference>
<gene>
    <name evidence="1" type="ORF">HNQ51_001567</name>
</gene>
<proteinExistence type="predicted"/>
<protein>
    <recommendedName>
        <fullName evidence="3">4Fe-4S ferredoxin-type domain-containing protein</fullName>
    </recommendedName>
</protein>
<accession>A0A840S3F1</accession>
<name>A0A840S3F1_9BURK</name>
<comment type="caution">
    <text evidence="1">The sequence shown here is derived from an EMBL/GenBank/DDBJ whole genome shotgun (WGS) entry which is preliminary data.</text>
</comment>
<evidence type="ECO:0000313" key="2">
    <source>
        <dbReference type="Proteomes" id="UP000554837"/>
    </source>
</evidence>
<dbReference type="AlphaFoldDB" id="A0A840S3F1"/>